<proteinExistence type="predicted"/>
<reference evidence="1 2" key="1">
    <citation type="submission" date="2019-11" db="EMBL/GenBank/DDBJ databases">
        <title>Caenimonas koreensis gen. nov., sp. nov., isolated from activated sludge.</title>
        <authorList>
            <person name="Seung H.R."/>
        </authorList>
    </citation>
    <scope>NUCLEOTIDE SEQUENCE [LARGE SCALE GENOMIC DNA]</scope>
    <source>
        <strain evidence="1 2">EMB320</strain>
    </source>
</reference>
<evidence type="ECO:0000313" key="1">
    <source>
        <dbReference type="EMBL" id="MRD48066.1"/>
    </source>
</evidence>
<keyword evidence="2" id="KW-1185">Reference proteome</keyword>
<gene>
    <name evidence="1" type="ORF">GHT07_12310</name>
</gene>
<comment type="caution">
    <text evidence="1">The sequence shown here is derived from an EMBL/GenBank/DDBJ whole genome shotgun (WGS) entry which is preliminary data.</text>
</comment>
<dbReference type="PROSITE" id="PS51257">
    <property type="entry name" value="PROKAR_LIPOPROTEIN"/>
    <property type="match status" value="1"/>
</dbReference>
<organism evidence="1 2">
    <name type="scientific">Caenimonas koreensis DSM 17982</name>
    <dbReference type="NCBI Taxonomy" id="1121255"/>
    <lineage>
        <taxon>Bacteria</taxon>
        <taxon>Pseudomonadati</taxon>
        <taxon>Pseudomonadota</taxon>
        <taxon>Betaproteobacteria</taxon>
        <taxon>Burkholderiales</taxon>
        <taxon>Comamonadaceae</taxon>
        <taxon>Caenimonas</taxon>
    </lineage>
</organism>
<name>A0A844B9A3_9BURK</name>
<dbReference type="AlphaFoldDB" id="A0A844B9A3"/>
<dbReference type="Proteomes" id="UP000487350">
    <property type="component" value="Unassembled WGS sequence"/>
</dbReference>
<dbReference type="RefSeq" id="WP_153585364.1">
    <property type="nucleotide sequence ID" value="NZ_WJBU01000010.1"/>
</dbReference>
<dbReference type="EMBL" id="WJBU01000010">
    <property type="protein sequence ID" value="MRD48066.1"/>
    <property type="molecule type" value="Genomic_DNA"/>
</dbReference>
<protein>
    <submittedName>
        <fullName evidence="1">Uncharacterized protein</fullName>
    </submittedName>
</protein>
<evidence type="ECO:0000313" key="2">
    <source>
        <dbReference type="Proteomes" id="UP000487350"/>
    </source>
</evidence>
<sequence length="114" mass="12432">MKTTLVALAAALTMTGCNPDHSLMKRRATEWKSKADTEIPAGRSVEEARAWGSRNGIVFSDLEKQRQLYAIVERIPENGLSSYVCSDWSIILKVNLTASGTTVNNEVSTVGTCL</sequence>
<accession>A0A844B9A3</accession>